<accession>A0ABQ4Z4I2</accession>
<proteinExistence type="predicted"/>
<feature type="compositionally biased region" description="Polar residues" evidence="1">
    <location>
        <begin position="61"/>
        <end position="73"/>
    </location>
</feature>
<name>A0ABQ4Z4I2_9ASTR</name>
<feature type="region of interest" description="Disordered" evidence="1">
    <location>
        <begin position="1"/>
        <end position="95"/>
    </location>
</feature>
<feature type="compositionally biased region" description="Gly residues" evidence="1">
    <location>
        <begin position="85"/>
        <end position="95"/>
    </location>
</feature>
<reference evidence="2" key="1">
    <citation type="journal article" date="2022" name="Int. J. Mol. Sci.">
        <title>Draft Genome of Tanacetum Coccineum: Genomic Comparison of Closely Related Tanacetum-Family Plants.</title>
        <authorList>
            <person name="Yamashiro T."/>
            <person name="Shiraishi A."/>
            <person name="Nakayama K."/>
            <person name="Satake H."/>
        </authorList>
    </citation>
    <scope>NUCLEOTIDE SEQUENCE</scope>
</reference>
<comment type="caution">
    <text evidence="2">The sequence shown here is derived from an EMBL/GenBank/DDBJ whole genome shotgun (WGS) entry which is preliminary data.</text>
</comment>
<dbReference type="EMBL" id="BQNB010011018">
    <property type="protein sequence ID" value="GJS85005.1"/>
    <property type="molecule type" value="Genomic_DNA"/>
</dbReference>
<evidence type="ECO:0000313" key="3">
    <source>
        <dbReference type="Proteomes" id="UP001151760"/>
    </source>
</evidence>
<organism evidence="2 3">
    <name type="scientific">Tanacetum coccineum</name>
    <dbReference type="NCBI Taxonomy" id="301880"/>
    <lineage>
        <taxon>Eukaryota</taxon>
        <taxon>Viridiplantae</taxon>
        <taxon>Streptophyta</taxon>
        <taxon>Embryophyta</taxon>
        <taxon>Tracheophyta</taxon>
        <taxon>Spermatophyta</taxon>
        <taxon>Magnoliopsida</taxon>
        <taxon>eudicotyledons</taxon>
        <taxon>Gunneridae</taxon>
        <taxon>Pentapetalae</taxon>
        <taxon>asterids</taxon>
        <taxon>campanulids</taxon>
        <taxon>Asterales</taxon>
        <taxon>Asteraceae</taxon>
        <taxon>Asteroideae</taxon>
        <taxon>Anthemideae</taxon>
        <taxon>Anthemidinae</taxon>
        <taxon>Tanacetum</taxon>
    </lineage>
</organism>
<reference evidence="2" key="2">
    <citation type="submission" date="2022-01" db="EMBL/GenBank/DDBJ databases">
        <authorList>
            <person name="Yamashiro T."/>
            <person name="Shiraishi A."/>
            <person name="Satake H."/>
            <person name="Nakayama K."/>
        </authorList>
    </citation>
    <scope>NUCLEOTIDE SEQUENCE</scope>
</reference>
<protein>
    <submittedName>
        <fullName evidence="2">Uncharacterized protein</fullName>
    </submittedName>
</protein>
<dbReference type="Proteomes" id="UP001151760">
    <property type="component" value="Unassembled WGS sequence"/>
</dbReference>
<sequence length="267" mass="28050">MRTSWADVVDNTAPGADSYGSTGSGAPAKPSYVPPHLRNRPAASEQAAGPVMSNGGAPSMNDRSGYSGQTSGSRWGAPRSDYGRPGYGGGGRGHGGWGNRAGDGGNINPLLVIGSMGNWGYVISLDRSFTKQFAIAGKGFKCCLIVPESEATNQKDVETKNGHASPPVQTNNAVQLPISRDIQKVTKDEAILWTSSCTEGYRKTNGKAISDGKLAFNGFPATHFTGDRSQLWWWIMDGGGYGGGGRDMVVVGGSYGVGRWRADMVVL</sequence>
<keyword evidence="3" id="KW-1185">Reference proteome</keyword>
<evidence type="ECO:0000256" key="1">
    <source>
        <dbReference type="SAM" id="MobiDB-lite"/>
    </source>
</evidence>
<evidence type="ECO:0000313" key="2">
    <source>
        <dbReference type="EMBL" id="GJS85005.1"/>
    </source>
</evidence>
<gene>
    <name evidence="2" type="ORF">Tco_0751546</name>
</gene>